<dbReference type="Proteomes" id="UP000198771">
    <property type="component" value="Unassembled WGS sequence"/>
</dbReference>
<evidence type="ECO:0000256" key="2">
    <source>
        <dbReference type="SAM" id="SignalP"/>
    </source>
</evidence>
<feature type="compositionally biased region" description="Polar residues" evidence="1">
    <location>
        <begin position="28"/>
        <end position="44"/>
    </location>
</feature>
<evidence type="ECO:0000256" key="1">
    <source>
        <dbReference type="SAM" id="MobiDB-lite"/>
    </source>
</evidence>
<sequence length="177" mass="19793">MKTLMISIMIGLLAMSPAFAAAQDDGQRTTSQTQREGTDGQVQGQEAGDRDILPRYDSEREVVIDPVRPHRTLEVDPMEGYERVAPELITVEDLRNADVYDVNHENLGNVDEVLISQEGEIERVVLNVGGFLGLGAHSIAIGIDELEIHQDADDDLRVYVPMTEEELRNHPEYRPDN</sequence>
<evidence type="ECO:0000259" key="3">
    <source>
        <dbReference type="Pfam" id="PF05239"/>
    </source>
</evidence>
<dbReference type="InterPro" id="IPR027275">
    <property type="entry name" value="PRC-brl_dom"/>
</dbReference>
<proteinExistence type="predicted"/>
<keyword evidence="2" id="KW-0732">Signal</keyword>
<dbReference type="AlphaFoldDB" id="A0A1G6CKE3"/>
<dbReference type="EMBL" id="FMXO01000008">
    <property type="protein sequence ID" value="SDB33364.1"/>
    <property type="molecule type" value="Genomic_DNA"/>
</dbReference>
<name>A0A1G6CKE3_9BACT</name>
<accession>A0A1G6CKE3</accession>
<dbReference type="Pfam" id="PF05239">
    <property type="entry name" value="PRC"/>
    <property type="match status" value="1"/>
</dbReference>
<dbReference type="STRING" id="617002.SAMN05660653_01598"/>
<evidence type="ECO:0000313" key="5">
    <source>
        <dbReference type="Proteomes" id="UP000198771"/>
    </source>
</evidence>
<protein>
    <submittedName>
        <fullName evidence="4">PRC-barrel domain-containing protein</fullName>
    </submittedName>
</protein>
<dbReference type="OrthoDB" id="5458319at2"/>
<keyword evidence="5" id="KW-1185">Reference proteome</keyword>
<dbReference type="PANTHER" id="PTHR36505:SF1">
    <property type="entry name" value="BLR1072 PROTEIN"/>
    <property type="match status" value="1"/>
</dbReference>
<organism evidence="4 5">
    <name type="scientific">Desulfonatronum thiosulfatophilum</name>
    <dbReference type="NCBI Taxonomy" id="617002"/>
    <lineage>
        <taxon>Bacteria</taxon>
        <taxon>Pseudomonadati</taxon>
        <taxon>Thermodesulfobacteriota</taxon>
        <taxon>Desulfovibrionia</taxon>
        <taxon>Desulfovibrionales</taxon>
        <taxon>Desulfonatronaceae</taxon>
        <taxon>Desulfonatronum</taxon>
    </lineage>
</organism>
<feature type="region of interest" description="Disordered" evidence="1">
    <location>
        <begin position="23"/>
        <end position="52"/>
    </location>
</feature>
<feature type="signal peptide" evidence="2">
    <location>
        <begin position="1"/>
        <end position="20"/>
    </location>
</feature>
<feature type="chain" id="PRO_5011723723" evidence="2">
    <location>
        <begin position="21"/>
        <end position="177"/>
    </location>
</feature>
<gene>
    <name evidence="4" type="ORF">SAMN05660653_01598</name>
</gene>
<dbReference type="SUPFAM" id="SSF50346">
    <property type="entry name" value="PRC-barrel domain"/>
    <property type="match status" value="1"/>
</dbReference>
<dbReference type="Gene3D" id="2.30.30.240">
    <property type="entry name" value="PRC-barrel domain"/>
    <property type="match status" value="1"/>
</dbReference>
<reference evidence="4 5" key="1">
    <citation type="submission" date="2016-10" db="EMBL/GenBank/DDBJ databases">
        <authorList>
            <person name="de Groot N.N."/>
        </authorList>
    </citation>
    <scope>NUCLEOTIDE SEQUENCE [LARGE SCALE GENOMIC DNA]</scope>
    <source>
        <strain evidence="4 5">ASO4-2</strain>
    </source>
</reference>
<dbReference type="RefSeq" id="WP_092119738.1">
    <property type="nucleotide sequence ID" value="NZ_FMXO01000008.1"/>
</dbReference>
<dbReference type="InterPro" id="IPR011033">
    <property type="entry name" value="PRC_barrel-like_sf"/>
</dbReference>
<evidence type="ECO:0000313" key="4">
    <source>
        <dbReference type="EMBL" id="SDB33364.1"/>
    </source>
</evidence>
<feature type="domain" description="PRC-barrel" evidence="3">
    <location>
        <begin position="88"/>
        <end position="151"/>
    </location>
</feature>
<dbReference type="PANTHER" id="PTHR36505">
    <property type="entry name" value="BLR1072 PROTEIN"/>
    <property type="match status" value="1"/>
</dbReference>